<dbReference type="EMBL" id="JACHGW010000011">
    <property type="protein sequence ID" value="MBB6054005.1"/>
    <property type="molecule type" value="Genomic_DNA"/>
</dbReference>
<proteinExistence type="predicted"/>
<evidence type="ECO:0000313" key="2">
    <source>
        <dbReference type="EMBL" id="MBB6054005.1"/>
    </source>
</evidence>
<organism evidence="2 3">
    <name type="scientific">Armatimonas rosea</name>
    <dbReference type="NCBI Taxonomy" id="685828"/>
    <lineage>
        <taxon>Bacteria</taxon>
        <taxon>Bacillati</taxon>
        <taxon>Armatimonadota</taxon>
        <taxon>Armatimonadia</taxon>
        <taxon>Armatimonadales</taxon>
        <taxon>Armatimonadaceae</taxon>
        <taxon>Armatimonas</taxon>
    </lineage>
</organism>
<protein>
    <submittedName>
        <fullName evidence="2">Uncharacterized protein</fullName>
    </submittedName>
</protein>
<reference evidence="2 3" key="1">
    <citation type="submission" date="2020-08" db="EMBL/GenBank/DDBJ databases">
        <title>Genomic Encyclopedia of Type Strains, Phase IV (KMG-IV): sequencing the most valuable type-strain genomes for metagenomic binning, comparative biology and taxonomic classification.</title>
        <authorList>
            <person name="Goeker M."/>
        </authorList>
    </citation>
    <scope>NUCLEOTIDE SEQUENCE [LARGE SCALE GENOMIC DNA]</scope>
    <source>
        <strain evidence="2 3">DSM 23562</strain>
    </source>
</reference>
<sequence length="247" mass="25901">MKTLLLASALLLAPTLAHAQQATEGTRAKAEREVAVAVIVRQLAQDSGQNVLVDSSLATVKAPALAKPTTAANLEEQLDALLRKLPEGAAWAKLYLPKPQEGKRYAADNLSRYALAQASLFGGKVGTSKPGMVEVMGRLMTQAEANPLIQKLDLQAYYILSNPQKPMMAFGAPGAAGGAPFGGANITDLLMKQLGVTDLKNIPSGNYKVQLPGPDGVPMNADVMVNNDGGNTSIAVRMSKSTTIPPQ</sequence>
<accession>A0A7W9SW92</accession>
<feature type="signal peptide" evidence="1">
    <location>
        <begin position="1"/>
        <end position="19"/>
    </location>
</feature>
<keyword evidence="3" id="KW-1185">Reference proteome</keyword>
<name>A0A7W9SW92_ARMRO</name>
<dbReference type="AlphaFoldDB" id="A0A7W9SW92"/>
<keyword evidence="1" id="KW-0732">Signal</keyword>
<dbReference type="Proteomes" id="UP000520814">
    <property type="component" value="Unassembled WGS sequence"/>
</dbReference>
<dbReference type="RefSeq" id="WP_184204090.1">
    <property type="nucleotide sequence ID" value="NZ_JACHGW010000011.1"/>
</dbReference>
<evidence type="ECO:0000256" key="1">
    <source>
        <dbReference type="SAM" id="SignalP"/>
    </source>
</evidence>
<comment type="caution">
    <text evidence="2">The sequence shown here is derived from an EMBL/GenBank/DDBJ whole genome shotgun (WGS) entry which is preliminary data.</text>
</comment>
<evidence type="ECO:0000313" key="3">
    <source>
        <dbReference type="Proteomes" id="UP000520814"/>
    </source>
</evidence>
<gene>
    <name evidence="2" type="ORF">HNQ39_005852</name>
</gene>
<feature type="chain" id="PRO_5030943019" evidence="1">
    <location>
        <begin position="20"/>
        <end position="247"/>
    </location>
</feature>